<organism evidence="2 3">
    <name type="scientific">Streptomyces jumonjinensis</name>
    <dbReference type="NCBI Taxonomy" id="1945"/>
    <lineage>
        <taxon>Bacteria</taxon>
        <taxon>Bacillati</taxon>
        <taxon>Actinomycetota</taxon>
        <taxon>Actinomycetes</taxon>
        <taxon>Kitasatosporales</taxon>
        <taxon>Streptomycetaceae</taxon>
        <taxon>Streptomyces</taxon>
    </lineage>
</organism>
<dbReference type="OrthoDB" id="3212792at2"/>
<dbReference type="GO" id="GO:0005829">
    <property type="term" value="C:cytosol"/>
    <property type="evidence" value="ECO:0007669"/>
    <property type="project" value="TreeGrafter"/>
</dbReference>
<accession>A0A646KAG6</accession>
<dbReference type="Gene3D" id="3.30.1330.40">
    <property type="entry name" value="RutC-like"/>
    <property type="match status" value="1"/>
</dbReference>
<dbReference type="GO" id="GO:0019239">
    <property type="term" value="F:deaminase activity"/>
    <property type="evidence" value="ECO:0007669"/>
    <property type="project" value="TreeGrafter"/>
</dbReference>
<protein>
    <submittedName>
        <fullName evidence="2">RidA family protein</fullName>
    </submittedName>
</protein>
<gene>
    <name evidence="2" type="ORF">FF041_02545</name>
</gene>
<dbReference type="EMBL" id="VCLA01000022">
    <property type="protein sequence ID" value="MQS99117.1"/>
    <property type="molecule type" value="Genomic_DNA"/>
</dbReference>
<proteinExistence type="inferred from homology"/>
<dbReference type="PANTHER" id="PTHR11803">
    <property type="entry name" value="2-IMINOBUTANOATE/2-IMINOPROPANOATE DEAMINASE RIDA"/>
    <property type="match status" value="1"/>
</dbReference>
<dbReference type="RefSeq" id="WP_153520826.1">
    <property type="nucleotide sequence ID" value="NZ_JBEPDZ010000017.1"/>
</dbReference>
<evidence type="ECO:0000313" key="3">
    <source>
        <dbReference type="Proteomes" id="UP000419138"/>
    </source>
</evidence>
<dbReference type="InterPro" id="IPR006175">
    <property type="entry name" value="YjgF/YER057c/UK114"/>
</dbReference>
<dbReference type="Proteomes" id="UP000419138">
    <property type="component" value="Unassembled WGS sequence"/>
</dbReference>
<dbReference type="CDD" id="cd00448">
    <property type="entry name" value="YjgF_YER057c_UK114_family"/>
    <property type="match status" value="1"/>
</dbReference>
<dbReference type="SUPFAM" id="SSF55298">
    <property type="entry name" value="YjgF-like"/>
    <property type="match status" value="1"/>
</dbReference>
<dbReference type="InterPro" id="IPR035959">
    <property type="entry name" value="RutC-like_sf"/>
</dbReference>
<keyword evidence="3" id="KW-1185">Reference proteome</keyword>
<sequence>MYPEPLQTPGLTTLGPYSPAVTVGPFVFVSAQSGVVPATGEVPPGPFEAECRQAFANLESVLKAAGSTLDRVAKLTVFYTDLADLPALNEICAHCFPARPPARSAAMVTLPGGRRISVDAIAVGPA</sequence>
<evidence type="ECO:0000256" key="1">
    <source>
        <dbReference type="ARBA" id="ARBA00010552"/>
    </source>
</evidence>
<comment type="similarity">
    <text evidence="1">Belongs to the RutC family.</text>
</comment>
<dbReference type="AlphaFoldDB" id="A0A646KAG6"/>
<comment type="caution">
    <text evidence="2">The sequence shown here is derived from an EMBL/GenBank/DDBJ whole genome shotgun (WGS) entry which is preliminary data.</text>
</comment>
<evidence type="ECO:0000313" key="2">
    <source>
        <dbReference type="EMBL" id="MQS99117.1"/>
    </source>
</evidence>
<dbReference type="PANTHER" id="PTHR11803:SF58">
    <property type="entry name" value="PROTEIN HMF1-RELATED"/>
    <property type="match status" value="1"/>
</dbReference>
<reference evidence="2 3" key="1">
    <citation type="submission" date="2019-05" db="EMBL/GenBank/DDBJ databases">
        <title>Comparative genomics and metabolomics analyses of clavulanic acid producing Streptomyces species provides insight into specialized metabolism and evolution of beta-lactam biosynthetic gene clusters.</title>
        <authorList>
            <person name="Moore M.A."/>
            <person name="Cruz-Morales P."/>
            <person name="Barona Gomez F."/>
            <person name="Kapil T."/>
        </authorList>
    </citation>
    <scope>NUCLEOTIDE SEQUENCE [LARGE SCALE GENOMIC DNA]</scope>
    <source>
        <strain evidence="2 3">NRRL 5741</strain>
    </source>
</reference>
<name>A0A646KAG6_STRJU</name>
<dbReference type="Pfam" id="PF01042">
    <property type="entry name" value="Ribonuc_L-PSP"/>
    <property type="match status" value="1"/>
</dbReference>